<evidence type="ECO:0000256" key="1">
    <source>
        <dbReference type="SAM" id="MobiDB-lite"/>
    </source>
</evidence>
<dbReference type="EMBL" id="CAKOGL010000020">
    <property type="protein sequence ID" value="CAH2098637.1"/>
    <property type="molecule type" value="Genomic_DNA"/>
</dbReference>
<gene>
    <name evidence="2" type="ORF">EEDITHA_LOCUS13735</name>
</gene>
<feature type="compositionally biased region" description="Basic residues" evidence="1">
    <location>
        <begin position="49"/>
        <end position="68"/>
    </location>
</feature>
<proteinExistence type="predicted"/>
<protein>
    <recommendedName>
        <fullName evidence="4">Gag protein</fullName>
    </recommendedName>
</protein>
<name>A0AAU9UHQ5_EUPED</name>
<feature type="compositionally biased region" description="Polar residues" evidence="1">
    <location>
        <begin position="374"/>
        <end position="401"/>
    </location>
</feature>
<evidence type="ECO:0000313" key="3">
    <source>
        <dbReference type="Proteomes" id="UP001153954"/>
    </source>
</evidence>
<organism evidence="2 3">
    <name type="scientific">Euphydryas editha</name>
    <name type="common">Edith's checkerspot</name>
    <dbReference type="NCBI Taxonomy" id="104508"/>
    <lineage>
        <taxon>Eukaryota</taxon>
        <taxon>Metazoa</taxon>
        <taxon>Ecdysozoa</taxon>
        <taxon>Arthropoda</taxon>
        <taxon>Hexapoda</taxon>
        <taxon>Insecta</taxon>
        <taxon>Pterygota</taxon>
        <taxon>Neoptera</taxon>
        <taxon>Endopterygota</taxon>
        <taxon>Lepidoptera</taxon>
        <taxon>Glossata</taxon>
        <taxon>Ditrysia</taxon>
        <taxon>Papilionoidea</taxon>
        <taxon>Nymphalidae</taxon>
        <taxon>Nymphalinae</taxon>
        <taxon>Euphydryas</taxon>
    </lineage>
</organism>
<evidence type="ECO:0008006" key="4">
    <source>
        <dbReference type="Google" id="ProtNLM"/>
    </source>
</evidence>
<comment type="caution">
    <text evidence="2">The sequence shown here is derived from an EMBL/GenBank/DDBJ whole genome shotgun (WGS) entry which is preliminary data.</text>
</comment>
<feature type="compositionally biased region" description="Low complexity" evidence="1">
    <location>
        <begin position="29"/>
        <end position="45"/>
    </location>
</feature>
<reference evidence="2" key="1">
    <citation type="submission" date="2022-03" db="EMBL/GenBank/DDBJ databases">
        <authorList>
            <person name="Tunstrom K."/>
        </authorList>
    </citation>
    <scope>NUCLEOTIDE SEQUENCE</scope>
</reference>
<keyword evidence="3" id="KW-1185">Reference proteome</keyword>
<feature type="region of interest" description="Disordered" evidence="1">
    <location>
        <begin position="1"/>
        <end position="73"/>
    </location>
</feature>
<accession>A0AAU9UHQ5</accession>
<feature type="region of interest" description="Disordered" evidence="1">
    <location>
        <begin position="370"/>
        <end position="436"/>
    </location>
</feature>
<sequence length="436" mass="49318">MDNNENNSIPESPLAVAGPSGTARKRSHSTSLSNSSSSSSSSSSSDQKRGKRRRHRHNNHHKKSKRSKNNNFDKLFKEIQELRKHVFAPTNDTLVGDNVSLCSGVSGELFEENTVDENTYFENEFTFNIETKLKEPSVPPTPEKFLKLLLNVQRLGSTSWSDIRYAETQKLYNHSPGFTELQTNEEVISYDTLRYQSNIDKSYAALTFCVLKQKESLQNAIRSLLAWAKDIHVNPENLSSKVEELFLNGDFHKTSSDLLQLVCGHRAEIIEMRRESITSKAKDPLVKAALNKIPPSTSYLFDSDLFKSTLEKAGGVRKAFWPLKSEEPKKSATNRRLSRGQGLHKIVPSRGTQYGSQDFGYPEQTYTHMHVYNNPPSRGGHQSMSNANRANFVNPYSNIMPSNRRPFHQRGSRPANRGQTRGRVNATRSKGTQRKQ</sequence>
<feature type="compositionally biased region" description="Polar residues" evidence="1">
    <location>
        <begin position="1"/>
        <end position="10"/>
    </location>
</feature>
<dbReference type="Proteomes" id="UP001153954">
    <property type="component" value="Unassembled WGS sequence"/>
</dbReference>
<evidence type="ECO:0000313" key="2">
    <source>
        <dbReference type="EMBL" id="CAH2098637.1"/>
    </source>
</evidence>
<dbReference type="AlphaFoldDB" id="A0AAU9UHQ5"/>